<gene>
    <name evidence="2" type="ORF">A1O1_08997</name>
</gene>
<feature type="compositionally biased region" description="Polar residues" evidence="1">
    <location>
        <begin position="79"/>
        <end position="106"/>
    </location>
</feature>
<dbReference type="HOGENOM" id="CLU_025582_0_0_1"/>
<evidence type="ECO:0000313" key="3">
    <source>
        <dbReference type="Proteomes" id="UP000019484"/>
    </source>
</evidence>
<dbReference type="EMBL" id="AMWN01000011">
    <property type="protein sequence ID" value="EXJ78596.1"/>
    <property type="molecule type" value="Genomic_DNA"/>
</dbReference>
<dbReference type="RefSeq" id="XP_007728044.1">
    <property type="nucleotide sequence ID" value="XM_007729854.1"/>
</dbReference>
<organism evidence="2 3">
    <name type="scientific">Capronia coronata CBS 617.96</name>
    <dbReference type="NCBI Taxonomy" id="1182541"/>
    <lineage>
        <taxon>Eukaryota</taxon>
        <taxon>Fungi</taxon>
        <taxon>Dikarya</taxon>
        <taxon>Ascomycota</taxon>
        <taxon>Pezizomycotina</taxon>
        <taxon>Eurotiomycetes</taxon>
        <taxon>Chaetothyriomycetidae</taxon>
        <taxon>Chaetothyriales</taxon>
        <taxon>Herpotrichiellaceae</taxon>
        <taxon>Capronia</taxon>
    </lineage>
</organism>
<sequence>MSSERLNPAGSMQNQSVMSLIRETEGDVQAWCANRSRQGPRDWAAEGMKDIIDQVITPENREWYYETMAKLDKRRQHDQQSLSCTATSSGTSGRSFTASRGHSRNPSIEEYLNKPLPPLPQQPYFEYMFADAGVEEKKSKDTVTAPVRVEEELPRKAFTSASTSSDSSLGLDSAELAQFAFAQAGVDILTSEADNRSEAHVSACDATVYGVQQPSYLPEGEPMQFEFTQTRDQPRYKGIIEPKSQKSKSKVSLRKCQPCNAASQRNITAPAVQPLSPNTVQKYNKRGARDSFLTKSTVNDNRDDYDVKLLSTKKVCVEEQRHSRNVRSMRASSVYSNITASSSSYSVNSIDGDLALPPQRKRLTNAPTGYPGQFPSYESKFLHCRASGISSPRLHLTCGDPLHPNNQFTHTNFVADPTWPSKNYTKEDLERFPMRNAALSHAYRLTVRAAKILTRTESEANLRREVQRECASARLEGVAVGQYRYYQGHMSMEEYKAARVCICWDSCWCSKLCTIYGDVLCPCTDWIVLNNH</sequence>
<protein>
    <submittedName>
        <fullName evidence="2">Uncharacterized protein</fullName>
    </submittedName>
</protein>
<dbReference type="Proteomes" id="UP000019484">
    <property type="component" value="Unassembled WGS sequence"/>
</dbReference>
<feature type="region of interest" description="Disordered" evidence="1">
    <location>
        <begin position="74"/>
        <end position="115"/>
    </location>
</feature>
<dbReference type="eggNOG" id="ENOG502T3R7">
    <property type="taxonomic scope" value="Eukaryota"/>
</dbReference>
<dbReference type="AlphaFoldDB" id="W9XNQ6"/>
<dbReference type="GeneID" id="19163843"/>
<proteinExistence type="predicted"/>
<evidence type="ECO:0000256" key="1">
    <source>
        <dbReference type="SAM" id="MobiDB-lite"/>
    </source>
</evidence>
<dbReference type="OrthoDB" id="4158501at2759"/>
<name>W9XNQ6_9EURO</name>
<evidence type="ECO:0000313" key="2">
    <source>
        <dbReference type="EMBL" id="EXJ78596.1"/>
    </source>
</evidence>
<accession>W9XNQ6</accession>
<comment type="caution">
    <text evidence="2">The sequence shown here is derived from an EMBL/GenBank/DDBJ whole genome shotgun (WGS) entry which is preliminary data.</text>
</comment>
<reference evidence="2 3" key="1">
    <citation type="submission" date="2013-03" db="EMBL/GenBank/DDBJ databases">
        <title>The Genome Sequence of Capronia coronata CBS 617.96.</title>
        <authorList>
            <consortium name="The Broad Institute Genomics Platform"/>
            <person name="Cuomo C."/>
            <person name="de Hoog S."/>
            <person name="Gorbushina A."/>
            <person name="Walker B."/>
            <person name="Young S.K."/>
            <person name="Zeng Q."/>
            <person name="Gargeya S."/>
            <person name="Fitzgerald M."/>
            <person name="Haas B."/>
            <person name="Abouelleil A."/>
            <person name="Allen A.W."/>
            <person name="Alvarado L."/>
            <person name="Arachchi H.M."/>
            <person name="Berlin A.M."/>
            <person name="Chapman S.B."/>
            <person name="Gainer-Dewar J."/>
            <person name="Goldberg J."/>
            <person name="Griggs A."/>
            <person name="Gujja S."/>
            <person name="Hansen M."/>
            <person name="Howarth C."/>
            <person name="Imamovic A."/>
            <person name="Ireland A."/>
            <person name="Larimer J."/>
            <person name="McCowan C."/>
            <person name="Murphy C."/>
            <person name="Pearson M."/>
            <person name="Poon T.W."/>
            <person name="Priest M."/>
            <person name="Roberts A."/>
            <person name="Saif S."/>
            <person name="Shea T."/>
            <person name="Sisk P."/>
            <person name="Sykes S."/>
            <person name="Wortman J."/>
            <person name="Nusbaum C."/>
            <person name="Birren B."/>
        </authorList>
    </citation>
    <scope>NUCLEOTIDE SEQUENCE [LARGE SCALE GENOMIC DNA]</scope>
    <source>
        <strain evidence="2 3">CBS 617.96</strain>
    </source>
</reference>
<keyword evidence="3" id="KW-1185">Reference proteome</keyword>